<keyword evidence="3" id="KW-1185">Reference proteome</keyword>
<dbReference type="RefSeq" id="WP_128625836.1">
    <property type="nucleotide sequence ID" value="NZ_RKST01000001.1"/>
</dbReference>
<dbReference type="SUPFAM" id="SSF52141">
    <property type="entry name" value="Uracil-DNA glycosylase-like"/>
    <property type="match status" value="1"/>
</dbReference>
<name>A0A432VBP8_9HYPH</name>
<evidence type="ECO:0000313" key="2">
    <source>
        <dbReference type="EMBL" id="RUM99597.1"/>
    </source>
</evidence>
<dbReference type="EMBL" id="RKST01000001">
    <property type="protein sequence ID" value="RUM99597.1"/>
    <property type="molecule type" value="Genomic_DNA"/>
</dbReference>
<dbReference type="PANTHER" id="PTHR42160">
    <property type="entry name" value="URACIL-DNA GLYCOSYLASE SUPERFAMILY PROTEIN"/>
    <property type="match status" value="1"/>
</dbReference>
<dbReference type="Pfam" id="PF03167">
    <property type="entry name" value="UDG"/>
    <property type="match status" value="1"/>
</dbReference>
<dbReference type="OrthoDB" id="9789139at2"/>
<accession>A0A432VBP8</accession>
<organism evidence="2 3">
    <name type="scientific">Borborobacter arsenicus</name>
    <dbReference type="NCBI Taxonomy" id="1851146"/>
    <lineage>
        <taxon>Bacteria</taxon>
        <taxon>Pseudomonadati</taxon>
        <taxon>Pseudomonadota</taxon>
        <taxon>Alphaproteobacteria</taxon>
        <taxon>Hyphomicrobiales</taxon>
        <taxon>Phyllobacteriaceae</taxon>
        <taxon>Borborobacter</taxon>
    </lineage>
</organism>
<proteinExistence type="predicted"/>
<dbReference type="Proteomes" id="UP000281647">
    <property type="component" value="Unassembled WGS sequence"/>
</dbReference>
<dbReference type="InterPro" id="IPR005122">
    <property type="entry name" value="Uracil-DNA_glycosylase-like"/>
</dbReference>
<dbReference type="InterPro" id="IPR047124">
    <property type="entry name" value="HI_0220.2"/>
</dbReference>
<reference evidence="2 3" key="1">
    <citation type="submission" date="2018-11" db="EMBL/GenBank/DDBJ databases">
        <title>Pseudaminobacter arsenicus sp. nov., an arsenic-resistant bacterium isolated from arsenic-rich aquifers.</title>
        <authorList>
            <person name="Mu Y."/>
        </authorList>
    </citation>
    <scope>NUCLEOTIDE SEQUENCE [LARGE SCALE GENOMIC DNA]</scope>
    <source>
        <strain evidence="2 3">CB3</strain>
    </source>
</reference>
<protein>
    <submittedName>
        <fullName evidence="2">Uracil-DNA glycosylase family protein</fullName>
    </submittedName>
</protein>
<sequence length="223" mass="24975">MSAAGIRRFPAGRALLPEVSADLEHLLGAIGACRICVEQPIGRPLPHEPRPVVVASTTARILIASQAPGTKVHLSGIPFDDRSGDRLRDWLGMSREEFYDPHKLAIVPMGFCFPGQDAKGSDLPPRRECAPAWRKSLLDLMPQIDLVLVIGLYAQAWHMPTQRRPSLSETVMDWRAIYAASGKPHVLPLPHPSWRNTGWLKKNPWFEMELLPFLRAEIRSRIS</sequence>
<gene>
    <name evidence="2" type="ORF">EET67_01495</name>
</gene>
<dbReference type="InterPro" id="IPR036895">
    <property type="entry name" value="Uracil-DNA_glycosylase-like_sf"/>
</dbReference>
<dbReference type="CDD" id="cd10033">
    <property type="entry name" value="UDG_like"/>
    <property type="match status" value="1"/>
</dbReference>
<dbReference type="SMART" id="SM00987">
    <property type="entry name" value="UreE_C"/>
    <property type="match status" value="1"/>
</dbReference>
<evidence type="ECO:0000259" key="1">
    <source>
        <dbReference type="SMART" id="SM00986"/>
    </source>
</evidence>
<feature type="domain" description="Uracil-DNA glycosylase-like" evidence="1">
    <location>
        <begin position="52"/>
        <end position="215"/>
    </location>
</feature>
<dbReference type="Gene3D" id="3.40.470.10">
    <property type="entry name" value="Uracil-DNA glycosylase-like domain"/>
    <property type="match status" value="1"/>
</dbReference>
<dbReference type="PANTHER" id="PTHR42160:SF1">
    <property type="entry name" value="URACIL-DNA GLYCOSYLASE SUPERFAMILY PROTEIN"/>
    <property type="match status" value="1"/>
</dbReference>
<comment type="caution">
    <text evidence="2">The sequence shown here is derived from an EMBL/GenBank/DDBJ whole genome shotgun (WGS) entry which is preliminary data.</text>
</comment>
<evidence type="ECO:0000313" key="3">
    <source>
        <dbReference type="Proteomes" id="UP000281647"/>
    </source>
</evidence>
<dbReference type="SMART" id="SM00986">
    <property type="entry name" value="UDG"/>
    <property type="match status" value="1"/>
</dbReference>
<dbReference type="AlphaFoldDB" id="A0A432VBP8"/>